<dbReference type="EMBL" id="UZAK01048400">
    <property type="protein sequence ID" value="VDP77764.1"/>
    <property type="molecule type" value="Genomic_DNA"/>
</dbReference>
<accession>A0A183L463</accession>
<reference evidence="2 3" key="2">
    <citation type="submission" date="2018-11" db="EMBL/GenBank/DDBJ databases">
        <authorList>
            <consortium name="Pathogen Informatics"/>
        </authorList>
    </citation>
    <scope>NUCLEOTIDE SEQUENCE [LARGE SCALE GENOMIC DNA]</scope>
    <source>
        <strain evidence="2">Dakar</strain>
        <strain evidence="3">Dakar, Senegal</strain>
    </source>
</reference>
<dbReference type="AlphaFoldDB" id="A0A183L463"/>
<feature type="region of interest" description="Disordered" evidence="1">
    <location>
        <begin position="1"/>
        <end position="24"/>
    </location>
</feature>
<reference evidence="4" key="1">
    <citation type="submission" date="2016-06" db="UniProtKB">
        <authorList>
            <consortium name="WormBaseParasite"/>
        </authorList>
    </citation>
    <scope>IDENTIFICATION</scope>
</reference>
<dbReference type="WBParaSite" id="SCUD_0002212501-mRNA-1">
    <property type="protein sequence ID" value="SCUD_0002212501-mRNA-1"/>
    <property type="gene ID" value="SCUD_0002212501"/>
</dbReference>
<gene>
    <name evidence="2" type="ORF">SCUD_LOCUS22122</name>
</gene>
<evidence type="ECO:0000313" key="4">
    <source>
        <dbReference type="WBParaSite" id="SCUD_0002212501-mRNA-1"/>
    </source>
</evidence>
<proteinExistence type="predicted"/>
<keyword evidence="3" id="KW-1185">Reference proteome</keyword>
<organism evidence="4">
    <name type="scientific">Schistosoma curassoni</name>
    <dbReference type="NCBI Taxonomy" id="6186"/>
    <lineage>
        <taxon>Eukaryota</taxon>
        <taxon>Metazoa</taxon>
        <taxon>Spiralia</taxon>
        <taxon>Lophotrochozoa</taxon>
        <taxon>Platyhelminthes</taxon>
        <taxon>Trematoda</taxon>
        <taxon>Digenea</taxon>
        <taxon>Strigeidida</taxon>
        <taxon>Schistosomatoidea</taxon>
        <taxon>Schistosomatidae</taxon>
        <taxon>Schistosoma</taxon>
    </lineage>
</organism>
<evidence type="ECO:0000256" key="1">
    <source>
        <dbReference type="SAM" id="MobiDB-lite"/>
    </source>
</evidence>
<evidence type="ECO:0000313" key="2">
    <source>
        <dbReference type="EMBL" id="VDP77764.1"/>
    </source>
</evidence>
<dbReference type="Proteomes" id="UP000279833">
    <property type="component" value="Unassembled WGS sequence"/>
</dbReference>
<protein>
    <submittedName>
        <fullName evidence="4">Smr domain-containing protein</fullName>
    </submittedName>
</protein>
<sequence length="74" mass="8582">MRDPHQYTADPLPLVRTGERGPDGKIQLKHVTTRLNRPWLVIDHNRSKQSLTKTIHEELVEQVKKHGGDIRLLL</sequence>
<name>A0A183L463_9TREM</name>
<evidence type="ECO:0000313" key="3">
    <source>
        <dbReference type="Proteomes" id="UP000279833"/>
    </source>
</evidence>
<dbReference type="STRING" id="6186.A0A183L463"/>